<feature type="transmembrane region" description="Helical" evidence="8">
    <location>
        <begin position="326"/>
        <end position="347"/>
    </location>
</feature>
<feature type="transmembrane region" description="Helical" evidence="8">
    <location>
        <begin position="359"/>
        <end position="381"/>
    </location>
</feature>
<feature type="transmembrane region" description="Helical" evidence="8">
    <location>
        <begin position="302"/>
        <end position="320"/>
    </location>
</feature>
<keyword evidence="4" id="KW-0813">Transport</keyword>
<feature type="transmembrane region" description="Helical" evidence="8">
    <location>
        <begin position="238"/>
        <end position="259"/>
    </location>
</feature>
<dbReference type="InterPro" id="IPR036259">
    <property type="entry name" value="MFS_trans_sf"/>
</dbReference>
<dbReference type="GO" id="GO:0022857">
    <property type="term" value="F:transmembrane transporter activity"/>
    <property type="evidence" value="ECO:0007669"/>
    <property type="project" value="InterPro"/>
</dbReference>
<comment type="subcellular location">
    <subcellularLocation>
        <location evidence="2">Membrane</location>
        <topology evidence="2">Multi-pass membrane protein</topology>
    </subcellularLocation>
</comment>
<feature type="domain" description="Major facilitator superfamily (MFS) profile" evidence="9">
    <location>
        <begin position="27"/>
        <end position="421"/>
    </location>
</feature>
<evidence type="ECO:0000256" key="8">
    <source>
        <dbReference type="SAM" id="Phobius"/>
    </source>
</evidence>
<name>A0A7W5B7S9_9BURK</name>
<dbReference type="AlphaFoldDB" id="A0A7W5B7S9"/>
<feature type="transmembrane region" description="Helical" evidence="8">
    <location>
        <begin position="182"/>
        <end position="203"/>
    </location>
</feature>
<keyword evidence="5 8" id="KW-0812">Transmembrane</keyword>
<dbReference type="PROSITE" id="PS00216">
    <property type="entry name" value="SUGAR_TRANSPORT_1"/>
    <property type="match status" value="1"/>
</dbReference>
<dbReference type="PANTHER" id="PTHR23504">
    <property type="entry name" value="MAJOR FACILITATOR SUPERFAMILY DOMAIN-CONTAINING PROTEIN 10"/>
    <property type="match status" value="1"/>
</dbReference>
<evidence type="ECO:0000256" key="1">
    <source>
        <dbReference type="ARBA" id="ARBA00003279"/>
    </source>
</evidence>
<dbReference type="InterPro" id="IPR011701">
    <property type="entry name" value="MFS"/>
</dbReference>
<gene>
    <name evidence="10" type="ORF">FHS03_001154</name>
</gene>
<dbReference type="InterPro" id="IPR001958">
    <property type="entry name" value="Tet-R_TetA/multi-R_MdtG-like"/>
</dbReference>
<comment type="function">
    <text evidence="1">Resistance to tetracycline by an active tetracycline efflux. This is an energy-dependent process that decreases the accumulation of the antibiotic in whole cells. This protein functions as a metal-tetracycline/H(+) antiporter.</text>
</comment>
<sequence length="428" mass="45688">MSQPEMQTSASGSQSTADANGAVNGGRLGFVLVSIFIDMLGLGLVVPVLPLLVGEFVPVRDQQALWYGIMGAIFGLMQFFCMPILGALSDRVGRRPVLLYSMAGMGLSFLITAWAPSLAWLLLARVVGGMSSASMAVASAYASDISTPENRAKSFGKIGASFGLGFICGPMLGGLLGDMSLHLPFVIAAALSAANFIYGWFFVPESLPAERRGKFNLSKLNPLAGLARLGRRRDIRGLLVAYGFMVLAQVGLHSTWVLYNHFRFGWNPTQNGISLFCVGLMAAVVQAGLLGMLIKRFGEVKLALMGLGSGFVVYMLYGMATQGWMMYVFIFCNLLAFTTGPAMQAIFSKSTPPAEQGELMGSLQSINAVGIICMPLIGSAILGEVSHLPAGDWRMGASFFMCAILQGLAIVVARRYFTRSSLAFQANS</sequence>
<evidence type="ECO:0000256" key="5">
    <source>
        <dbReference type="ARBA" id="ARBA00022692"/>
    </source>
</evidence>
<evidence type="ECO:0000256" key="6">
    <source>
        <dbReference type="ARBA" id="ARBA00022989"/>
    </source>
</evidence>
<evidence type="ECO:0000259" key="9">
    <source>
        <dbReference type="PROSITE" id="PS50850"/>
    </source>
</evidence>
<dbReference type="PRINTS" id="PR01035">
    <property type="entry name" value="TCRTETA"/>
</dbReference>
<dbReference type="Gene3D" id="1.20.1250.20">
    <property type="entry name" value="MFS general substrate transporter like domains"/>
    <property type="match status" value="1"/>
</dbReference>
<keyword evidence="6 8" id="KW-1133">Transmembrane helix</keyword>
<dbReference type="EMBL" id="JACHXD010000003">
    <property type="protein sequence ID" value="MBB3118123.1"/>
    <property type="molecule type" value="Genomic_DNA"/>
</dbReference>
<feature type="transmembrane region" description="Helical" evidence="8">
    <location>
        <begin position="65"/>
        <end position="85"/>
    </location>
</feature>
<organism evidence="10 11">
    <name type="scientific">Pseudoduganella violacea</name>
    <dbReference type="NCBI Taxonomy" id="1715466"/>
    <lineage>
        <taxon>Bacteria</taxon>
        <taxon>Pseudomonadati</taxon>
        <taxon>Pseudomonadota</taxon>
        <taxon>Betaproteobacteria</taxon>
        <taxon>Burkholderiales</taxon>
        <taxon>Oxalobacteraceae</taxon>
        <taxon>Telluria group</taxon>
        <taxon>Pseudoduganella</taxon>
    </lineage>
</organism>
<evidence type="ECO:0000256" key="3">
    <source>
        <dbReference type="ARBA" id="ARBA00007520"/>
    </source>
</evidence>
<comment type="caution">
    <text evidence="10">The sequence shown here is derived from an EMBL/GenBank/DDBJ whole genome shotgun (WGS) entry which is preliminary data.</text>
</comment>
<evidence type="ECO:0000256" key="7">
    <source>
        <dbReference type="ARBA" id="ARBA00023136"/>
    </source>
</evidence>
<dbReference type="Pfam" id="PF07690">
    <property type="entry name" value="MFS_1"/>
    <property type="match status" value="1"/>
</dbReference>
<evidence type="ECO:0000256" key="2">
    <source>
        <dbReference type="ARBA" id="ARBA00004141"/>
    </source>
</evidence>
<feature type="transmembrane region" description="Helical" evidence="8">
    <location>
        <begin position="30"/>
        <end position="53"/>
    </location>
</feature>
<keyword evidence="7 8" id="KW-0472">Membrane</keyword>
<dbReference type="PANTHER" id="PTHR23504:SF15">
    <property type="entry name" value="MAJOR FACILITATOR SUPERFAMILY (MFS) PROFILE DOMAIN-CONTAINING PROTEIN"/>
    <property type="match status" value="1"/>
</dbReference>
<proteinExistence type="inferred from homology"/>
<feature type="transmembrane region" description="Helical" evidence="8">
    <location>
        <begin position="97"/>
        <end position="116"/>
    </location>
</feature>
<evidence type="ECO:0000256" key="4">
    <source>
        <dbReference type="ARBA" id="ARBA00022448"/>
    </source>
</evidence>
<dbReference type="Proteomes" id="UP000541535">
    <property type="component" value="Unassembled WGS sequence"/>
</dbReference>
<reference evidence="10 11" key="1">
    <citation type="submission" date="2020-08" db="EMBL/GenBank/DDBJ databases">
        <title>Genomic Encyclopedia of Type Strains, Phase III (KMG-III): the genomes of soil and plant-associated and newly described type strains.</title>
        <authorList>
            <person name="Whitman W."/>
        </authorList>
    </citation>
    <scope>NUCLEOTIDE SEQUENCE [LARGE SCALE GENOMIC DNA]</scope>
    <source>
        <strain evidence="10 11">CECT 8897</strain>
    </source>
</reference>
<dbReference type="SUPFAM" id="SSF103473">
    <property type="entry name" value="MFS general substrate transporter"/>
    <property type="match status" value="1"/>
</dbReference>
<protein>
    <submittedName>
        <fullName evidence="10">DHA1 family tetracycline resistance protein-like MFS transporter</fullName>
    </submittedName>
</protein>
<accession>A0A7W5B7S9</accession>
<feature type="transmembrane region" description="Helical" evidence="8">
    <location>
        <begin position="393"/>
        <end position="413"/>
    </location>
</feature>
<feature type="transmembrane region" description="Helical" evidence="8">
    <location>
        <begin position="122"/>
        <end position="143"/>
    </location>
</feature>
<dbReference type="InterPro" id="IPR005829">
    <property type="entry name" value="Sugar_transporter_CS"/>
</dbReference>
<feature type="transmembrane region" description="Helical" evidence="8">
    <location>
        <begin position="155"/>
        <end position="176"/>
    </location>
</feature>
<evidence type="ECO:0000313" key="10">
    <source>
        <dbReference type="EMBL" id="MBB3118123.1"/>
    </source>
</evidence>
<dbReference type="GO" id="GO:0016020">
    <property type="term" value="C:membrane"/>
    <property type="evidence" value="ECO:0007669"/>
    <property type="project" value="UniProtKB-SubCell"/>
</dbReference>
<comment type="similarity">
    <text evidence="3">Belongs to the major facilitator superfamily. TCR/Tet family.</text>
</comment>
<evidence type="ECO:0000313" key="11">
    <source>
        <dbReference type="Proteomes" id="UP000541535"/>
    </source>
</evidence>
<dbReference type="InterPro" id="IPR020846">
    <property type="entry name" value="MFS_dom"/>
</dbReference>
<dbReference type="PROSITE" id="PS50850">
    <property type="entry name" value="MFS"/>
    <property type="match status" value="1"/>
</dbReference>
<keyword evidence="11" id="KW-1185">Reference proteome</keyword>
<dbReference type="RefSeq" id="WP_183440084.1">
    <property type="nucleotide sequence ID" value="NZ_JACHXD010000003.1"/>
</dbReference>
<feature type="transmembrane region" description="Helical" evidence="8">
    <location>
        <begin position="271"/>
        <end position="290"/>
    </location>
</feature>